<dbReference type="OrthoDB" id="2591864at2"/>
<gene>
    <name evidence="2" type="ORF">AF333_06945</name>
    <name evidence="3" type="ORF">SAMN04487909_14953</name>
</gene>
<proteinExistence type="predicted"/>
<dbReference type="EMBL" id="LGUG01000004">
    <property type="protein sequence ID" value="KON95255.1"/>
    <property type="molecule type" value="Genomic_DNA"/>
</dbReference>
<name>A0A0D1XCI7_ANEMI</name>
<dbReference type="PATRIC" id="fig|47500.8.peg.4482"/>
<accession>A0A0D1XCI7</accession>
<evidence type="ECO:0000256" key="1">
    <source>
        <dbReference type="SAM" id="Phobius"/>
    </source>
</evidence>
<feature type="transmembrane region" description="Helical" evidence="1">
    <location>
        <begin position="201"/>
        <end position="222"/>
    </location>
</feature>
<feature type="transmembrane region" description="Helical" evidence="1">
    <location>
        <begin position="165"/>
        <end position="186"/>
    </location>
</feature>
<keyword evidence="1" id="KW-0472">Membrane</keyword>
<evidence type="ECO:0000313" key="5">
    <source>
        <dbReference type="Proteomes" id="UP000182836"/>
    </source>
</evidence>
<keyword evidence="1" id="KW-0812">Transmembrane</keyword>
<protein>
    <submittedName>
        <fullName evidence="2">Uncharacterized protein</fullName>
    </submittedName>
</protein>
<reference evidence="2 4" key="1">
    <citation type="submission" date="2015-07" db="EMBL/GenBank/DDBJ databases">
        <title>Fjat-14205 dsm 2895.</title>
        <authorList>
            <person name="Liu B."/>
            <person name="Wang J."/>
            <person name="Zhu Y."/>
            <person name="Liu G."/>
            <person name="Chen Q."/>
            <person name="Chen Z."/>
            <person name="Lan J."/>
            <person name="Che J."/>
            <person name="Ge C."/>
            <person name="Shi H."/>
            <person name="Pan Z."/>
            <person name="Liu X."/>
        </authorList>
    </citation>
    <scope>NUCLEOTIDE SEQUENCE [LARGE SCALE GENOMIC DNA]</scope>
    <source>
        <strain evidence="2 4">DSM 2895</strain>
    </source>
</reference>
<reference evidence="3 5" key="2">
    <citation type="submission" date="2016-10" db="EMBL/GenBank/DDBJ databases">
        <authorList>
            <person name="de Groot N.N."/>
        </authorList>
    </citation>
    <scope>NUCLEOTIDE SEQUENCE [LARGE SCALE GENOMIC DNA]</scope>
    <source>
        <strain evidence="3 5">DSM 2895</strain>
    </source>
</reference>
<dbReference type="RefSeq" id="WP_043068843.1">
    <property type="nucleotide sequence ID" value="NZ_BJOA01000308.1"/>
</dbReference>
<dbReference type="EMBL" id="FNED01000049">
    <property type="protein sequence ID" value="SDK33719.1"/>
    <property type="molecule type" value="Genomic_DNA"/>
</dbReference>
<evidence type="ECO:0000313" key="4">
    <source>
        <dbReference type="Proteomes" id="UP000037269"/>
    </source>
</evidence>
<feature type="transmembrane region" description="Helical" evidence="1">
    <location>
        <begin position="6"/>
        <end position="25"/>
    </location>
</feature>
<organism evidence="2 4">
    <name type="scientific">Aneurinibacillus migulanus</name>
    <name type="common">Bacillus migulanus</name>
    <dbReference type="NCBI Taxonomy" id="47500"/>
    <lineage>
        <taxon>Bacteria</taxon>
        <taxon>Bacillati</taxon>
        <taxon>Bacillota</taxon>
        <taxon>Bacilli</taxon>
        <taxon>Bacillales</taxon>
        <taxon>Paenibacillaceae</taxon>
        <taxon>Aneurinibacillus group</taxon>
        <taxon>Aneurinibacillus</taxon>
    </lineage>
</organism>
<dbReference type="Proteomes" id="UP000037269">
    <property type="component" value="Unassembled WGS sequence"/>
</dbReference>
<keyword evidence="1" id="KW-1133">Transmembrane helix</keyword>
<evidence type="ECO:0000313" key="3">
    <source>
        <dbReference type="EMBL" id="SDK33719.1"/>
    </source>
</evidence>
<dbReference type="AlphaFoldDB" id="A0A0D1XCI7"/>
<evidence type="ECO:0000313" key="2">
    <source>
        <dbReference type="EMBL" id="KON95255.1"/>
    </source>
</evidence>
<keyword evidence="4" id="KW-1185">Reference proteome</keyword>
<dbReference type="GeneID" id="42304934"/>
<sequence length="292" mass="35156">MTDTAKIIPIILAPLITAFLGYLFLQRSKRFDKLLIDVNISMEKVCSPMFHELKEIHHENNIEEQEKLLDKFFEKYTSYDTTIYKIGDKAILDWFYKLEYYYIKFKKNRSEENLKNFWLKLDYFYIMIEAEYWDNFSIIYSNYKWLKSNIKFNPIIRIVNDIFRLFYEITQFLVILLILVFVYAIYDNLTGINYLPKDSILLTLLLLLLSIMLFGIAILLNAHQLGLLKQEKGILRRMGERYFPRLINHWDRVFDKLIVDPIDNNPKKIKVPKLYLVLPKEEKSEEEKKTPE</sequence>
<dbReference type="Proteomes" id="UP000182836">
    <property type="component" value="Unassembled WGS sequence"/>
</dbReference>